<dbReference type="GO" id="GO:0046872">
    <property type="term" value="F:metal ion binding"/>
    <property type="evidence" value="ECO:0007669"/>
    <property type="project" value="UniProtKB-KW"/>
</dbReference>
<protein>
    <submittedName>
        <fullName evidence="14">Protease</fullName>
    </submittedName>
</protein>
<evidence type="ECO:0000256" key="9">
    <source>
        <dbReference type="ARBA" id="ARBA00023049"/>
    </source>
</evidence>
<comment type="cofactor">
    <cofactor evidence="11">
        <name>Zn(2+)</name>
        <dbReference type="ChEBI" id="CHEBI:29105"/>
    </cofactor>
    <text evidence="11">Binds 1 zinc ion per subunit.</text>
</comment>
<evidence type="ECO:0000256" key="8">
    <source>
        <dbReference type="ARBA" id="ARBA00022989"/>
    </source>
</evidence>
<evidence type="ECO:0000313" key="15">
    <source>
        <dbReference type="Proteomes" id="UP000230056"/>
    </source>
</evidence>
<feature type="transmembrane region" description="Helical" evidence="12">
    <location>
        <begin position="20"/>
        <end position="41"/>
    </location>
</feature>
<dbReference type="PANTHER" id="PTHR43221">
    <property type="entry name" value="PROTEASE HTPX"/>
    <property type="match status" value="1"/>
</dbReference>
<dbReference type="GO" id="GO:0005886">
    <property type="term" value="C:plasma membrane"/>
    <property type="evidence" value="ECO:0007669"/>
    <property type="project" value="UniProtKB-SubCell"/>
</dbReference>
<evidence type="ECO:0000256" key="7">
    <source>
        <dbReference type="ARBA" id="ARBA00022833"/>
    </source>
</evidence>
<evidence type="ECO:0000313" key="14">
    <source>
        <dbReference type="EMBL" id="ATV59103.1"/>
    </source>
</evidence>
<evidence type="ECO:0000256" key="4">
    <source>
        <dbReference type="ARBA" id="ARBA00022692"/>
    </source>
</evidence>
<evidence type="ECO:0000256" key="3">
    <source>
        <dbReference type="ARBA" id="ARBA00022670"/>
    </source>
</evidence>
<keyword evidence="6 11" id="KW-0378">Hydrolase</keyword>
<evidence type="ECO:0000256" key="2">
    <source>
        <dbReference type="ARBA" id="ARBA00022475"/>
    </source>
</evidence>
<dbReference type="Proteomes" id="UP000230056">
    <property type="component" value="Chromosome"/>
</dbReference>
<dbReference type="PANTHER" id="PTHR43221:SF1">
    <property type="entry name" value="PROTEASE HTPX"/>
    <property type="match status" value="1"/>
</dbReference>
<feature type="domain" description="Peptidase M48" evidence="13">
    <location>
        <begin position="99"/>
        <end position="306"/>
    </location>
</feature>
<accession>A0A2D3NUL7</accession>
<evidence type="ECO:0000256" key="12">
    <source>
        <dbReference type="SAM" id="Phobius"/>
    </source>
</evidence>
<dbReference type="CDD" id="cd07335">
    <property type="entry name" value="M48B_HtpX_like"/>
    <property type="match status" value="1"/>
</dbReference>
<evidence type="ECO:0000256" key="11">
    <source>
        <dbReference type="RuleBase" id="RU003983"/>
    </source>
</evidence>
<dbReference type="EMBL" id="CP024699">
    <property type="protein sequence ID" value="ATV59103.1"/>
    <property type="molecule type" value="Genomic_DNA"/>
</dbReference>
<proteinExistence type="inferred from homology"/>
<dbReference type="Pfam" id="PF01435">
    <property type="entry name" value="Peptidase_M48"/>
    <property type="match status" value="1"/>
</dbReference>
<keyword evidence="3 11" id="KW-0645">Protease</keyword>
<dbReference type="RefSeq" id="WP_100024643.1">
    <property type="nucleotide sequence ID" value="NZ_CP024699.1"/>
</dbReference>
<keyword evidence="2" id="KW-1003">Cell membrane</keyword>
<keyword evidence="9 11" id="KW-0482">Metalloprotease</keyword>
<dbReference type="AlphaFoldDB" id="A0A2D3NUL7"/>
<dbReference type="GO" id="GO:0004222">
    <property type="term" value="F:metalloendopeptidase activity"/>
    <property type="evidence" value="ECO:0007669"/>
    <property type="project" value="InterPro"/>
</dbReference>
<evidence type="ECO:0000256" key="5">
    <source>
        <dbReference type="ARBA" id="ARBA00022723"/>
    </source>
</evidence>
<dbReference type="Gene3D" id="3.30.2010.10">
    <property type="entry name" value="Metalloproteases ('zincins'), catalytic domain"/>
    <property type="match status" value="1"/>
</dbReference>
<gene>
    <name evidence="14" type="ORF">CTM72_04625</name>
</gene>
<evidence type="ECO:0000259" key="13">
    <source>
        <dbReference type="Pfam" id="PF01435"/>
    </source>
</evidence>
<evidence type="ECO:0000256" key="6">
    <source>
        <dbReference type="ARBA" id="ARBA00022801"/>
    </source>
</evidence>
<comment type="subcellular location">
    <subcellularLocation>
        <location evidence="1">Cell membrane</location>
        <topology evidence="1">Multi-pass membrane protein</topology>
    </subcellularLocation>
</comment>
<comment type="similarity">
    <text evidence="11">Belongs to the peptidase M48 family.</text>
</comment>
<keyword evidence="10 12" id="KW-0472">Membrane</keyword>
<dbReference type="GO" id="GO:0006508">
    <property type="term" value="P:proteolysis"/>
    <property type="evidence" value="ECO:0007669"/>
    <property type="project" value="UniProtKB-KW"/>
</dbReference>
<dbReference type="InterPro" id="IPR001915">
    <property type="entry name" value="Peptidase_M48"/>
</dbReference>
<feature type="transmembrane region" description="Helical" evidence="12">
    <location>
        <begin position="202"/>
        <end position="224"/>
    </location>
</feature>
<feature type="transmembrane region" description="Helical" evidence="12">
    <location>
        <begin position="47"/>
        <end position="66"/>
    </location>
</feature>
<organism evidence="14 15">
    <name type="scientific">Fusobacterium pseudoperiodonticum</name>
    <dbReference type="NCBI Taxonomy" id="2663009"/>
    <lineage>
        <taxon>Bacteria</taxon>
        <taxon>Fusobacteriati</taxon>
        <taxon>Fusobacteriota</taxon>
        <taxon>Fusobacteriia</taxon>
        <taxon>Fusobacteriales</taxon>
        <taxon>Fusobacteriaceae</taxon>
        <taxon>Fusobacterium</taxon>
    </lineage>
</organism>
<keyword evidence="7 11" id="KW-0862">Zinc</keyword>
<reference evidence="14 15" key="1">
    <citation type="submission" date="2017-11" db="EMBL/GenBank/DDBJ databases">
        <title>Genome sequencing of Fusobacterium periodonticum KCOM 1261.</title>
        <authorList>
            <person name="Kook J.-K."/>
            <person name="Park S.-N."/>
            <person name="Lim Y.K."/>
        </authorList>
    </citation>
    <scope>NUCLEOTIDE SEQUENCE [LARGE SCALE GENOMIC DNA]</scope>
    <source>
        <strain evidence="14 15">KCOM 1261</strain>
    </source>
</reference>
<evidence type="ECO:0000256" key="1">
    <source>
        <dbReference type="ARBA" id="ARBA00004651"/>
    </source>
</evidence>
<dbReference type="InterPro" id="IPR050083">
    <property type="entry name" value="HtpX_protease"/>
</dbReference>
<keyword evidence="4 12" id="KW-0812">Transmembrane</keyword>
<keyword evidence="8 12" id="KW-1133">Transmembrane helix</keyword>
<feature type="transmembrane region" description="Helical" evidence="12">
    <location>
        <begin position="170"/>
        <end position="190"/>
    </location>
</feature>
<evidence type="ECO:0000256" key="10">
    <source>
        <dbReference type="ARBA" id="ARBA00023136"/>
    </source>
</evidence>
<keyword evidence="5" id="KW-0479">Metal-binding</keyword>
<name>A0A2D3NUL7_9FUSO</name>
<sequence length="308" mass="34023">MKGLAELKNKVVNAPHVNIFKVVSWATMGVFATYLLIYVFAGEEMLKYYPLLIAFAFGAPFVSLMTSKASVKRAYNIRMIGNGGARTEKEQLVVDTVTLLSEKLNLQKLPEIGVYPSYDINAFATGASKNSAMVAVSQGLLNNMNETEIIGVLAHEMSHVVNGDMLTSTILEGFVSAFSIVIIIIVNILLSGNRRNNRAGNAIASTASFYFLRSCLNFFGRILASWYSRRREFGADRLAAQITEPAYMKSALIRLQEISEGRVNLQASDREFAAFKITNNFSMGGFTALFATHPSLEKRIAAIERMEK</sequence>